<comment type="caution">
    <text evidence="4">The sequence shown here is derived from an EMBL/GenBank/DDBJ whole genome shotgun (WGS) entry which is preliminary data.</text>
</comment>
<evidence type="ECO:0000256" key="2">
    <source>
        <dbReference type="SAM" id="SignalP"/>
    </source>
</evidence>
<proteinExistence type="predicted"/>
<dbReference type="RefSeq" id="XP_007753213.1">
    <property type="nucleotide sequence ID" value="XM_007755023.1"/>
</dbReference>
<dbReference type="EMBL" id="AMGW01000001">
    <property type="protein sequence ID" value="EXJ64646.1"/>
    <property type="molecule type" value="Genomic_DNA"/>
</dbReference>
<keyword evidence="5" id="KW-1185">Reference proteome</keyword>
<dbReference type="AlphaFoldDB" id="W9WJ43"/>
<evidence type="ECO:0000313" key="5">
    <source>
        <dbReference type="Proteomes" id="UP000019473"/>
    </source>
</evidence>
<name>W9WJ43_9EURO</name>
<feature type="chain" id="PRO_5004931353" description="Phytase-like domain-containing protein" evidence="2">
    <location>
        <begin position="19"/>
        <end position="518"/>
    </location>
</feature>
<organism evidence="4 5">
    <name type="scientific">Cladophialophora yegresii CBS 114405</name>
    <dbReference type="NCBI Taxonomy" id="1182544"/>
    <lineage>
        <taxon>Eukaryota</taxon>
        <taxon>Fungi</taxon>
        <taxon>Dikarya</taxon>
        <taxon>Ascomycota</taxon>
        <taxon>Pezizomycotina</taxon>
        <taxon>Eurotiomycetes</taxon>
        <taxon>Chaetothyriomycetidae</taxon>
        <taxon>Chaetothyriales</taxon>
        <taxon>Herpotrichiellaceae</taxon>
        <taxon>Cladophialophora</taxon>
    </lineage>
</organism>
<reference evidence="4 5" key="1">
    <citation type="submission" date="2013-03" db="EMBL/GenBank/DDBJ databases">
        <title>The Genome Sequence of Cladophialophora yegresii CBS 114405.</title>
        <authorList>
            <consortium name="The Broad Institute Genomics Platform"/>
            <person name="Cuomo C."/>
            <person name="de Hoog S."/>
            <person name="Gorbushina A."/>
            <person name="Walker B."/>
            <person name="Young S.K."/>
            <person name="Zeng Q."/>
            <person name="Gargeya S."/>
            <person name="Fitzgerald M."/>
            <person name="Haas B."/>
            <person name="Abouelleil A."/>
            <person name="Allen A.W."/>
            <person name="Alvarado L."/>
            <person name="Arachchi H.M."/>
            <person name="Berlin A.M."/>
            <person name="Chapman S.B."/>
            <person name="Gainer-Dewar J."/>
            <person name="Goldberg J."/>
            <person name="Griggs A."/>
            <person name="Gujja S."/>
            <person name="Hansen M."/>
            <person name="Howarth C."/>
            <person name="Imamovic A."/>
            <person name="Ireland A."/>
            <person name="Larimer J."/>
            <person name="McCowan C."/>
            <person name="Murphy C."/>
            <person name="Pearson M."/>
            <person name="Poon T.W."/>
            <person name="Priest M."/>
            <person name="Roberts A."/>
            <person name="Saif S."/>
            <person name="Shea T."/>
            <person name="Sisk P."/>
            <person name="Sykes S."/>
            <person name="Wortman J."/>
            <person name="Nusbaum C."/>
            <person name="Birren B."/>
        </authorList>
    </citation>
    <scope>NUCLEOTIDE SEQUENCE [LARGE SCALE GENOMIC DNA]</scope>
    <source>
        <strain evidence="4 5">CBS 114405</strain>
    </source>
</reference>
<accession>W9WJ43</accession>
<evidence type="ECO:0000259" key="3">
    <source>
        <dbReference type="Pfam" id="PF13449"/>
    </source>
</evidence>
<dbReference type="PANTHER" id="PTHR37957">
    <property type="entry name" value="BLR7070 PROTEIN"/>
    <property type="match status" value="1"/>
</dbReference>
<dbReference type="GeneID" id="19175598"/>
<dbReference type="Pfam" id="PF13449">
    <property type="entry name" value="Phytase-like"/>
    <property type="match status" value="1"/>
</dbReference>
<keyword evidence="2" id="KW-0732">Signal</keyword>
<dbReference type="HOGENOM" id="CLU_026803_0_0_1"/>
<dbReference type="OrthoDB" id="425936at2759"/>
<dbReference type="VEuPathDB" id="FungiDB:A1O7_00984"/>
<feature type="signal peptide" evidence="2">
    <location>
        <begin position="1"/>
        <end position="18"/>
    </location>
</feature>
<dbReference type="InterPro" id="IPR027372">
    <property type="entry name" value="Phytase-like_dom"/>
</dbReference>
<feature type="domain" description="Phytase-like" evidence="3">
    <location>
        <begin position="86"/>
        <end position="387"/>
    </location>
</feature>
<evidence type="ECO:0000313" key="4">
    <source>
        <dbReference type="EMBL" id="EXJ64646.1"/>
    </source>
</evidence>
<protein>
    <recommendedName>
        <fullName evidence="3">Phytase-like domain-containing protein</fullName>
    </recommendedName>
</protein>
<evidence type="ECO:0000256" key="1">
    <source>
        <dbReference type="SAM" id="MobiDB-lite"/>
    </source>
</evidence>
<gene>
    <name evidence="4" type="ORF">A1O7_00984</name>
</gene>
<feature type="compositionally biased region" description="Low complexity" evidence="1">
    <location>
        <begin position="248"/>
        <end position="258"/>
    </location>
</feature>
<sequence length="518" mass="55751">MVMRTLLLTALAASLSLASPFERAATAVNTTTCNGQTYVYQALAGYGFTPSDSRDKFGDTAGGIGSSAAIDQKSWEVDSNGVYTGILWSLPDRGWNTEGTLNYQPRVHKFQITFKPDTVSNSSSPNLHLEYLDTIRFTDPVGTPLTGLDPDQQPPYLSFPGFSELPSATYIGDGFGGNGTGGQRVVGDTEGLVLADDGFWISDEYGPYIFHFDHSGRMTVAIRPPPAIIPQRNGTDSFNAASPPRYDPNITTTPTNPTSGRSNNQGLEGLTSSPDRKTLYALMQSALVQEGGRNASTRRLARLLEYDISDAAHPVYKAEYVVPLPVFANSTLVAAQSEIHFISPTQFLVLARDSGRGHGQSNSQSRYRHIDVFDISNATNIASSGSSKGYDATTAAVASVDGVLASTVVPATYCPWLDFNVNAQLNRFGVHNGGEQDAGLLNEKWESIAIAPVNPPSNAGWKDWQAGSQGEYFIFSLSDNDFITQNGFMNGGQLPYADESGYSLDNQVLVFKVSLPVA</sequence>
<feature type="compositionally biased region" description="Polar residues" evidence="1">
    <location>
        <begin position="259"/>
        <end position="273"/>
    </location>
</feature>
<dbReference type="PANTHER" id="PTHR37957:SF1">
    <property type="entry name" value="PHYTASE-LIKE DOMAIN-CONTAINING PROTEIN"/>
    <property type="match status" value="1"/>
</dbReference>
<feature type="region of interest" description="Disordered" evidence="1">
    <location>
        <begin position="238"/>
        <end position="273"/>
    </location>
</feature>
<dbReference type="STRING" id="1182544.W9WJ43"/>
<dbReference type="Proteomes" id="UP000019473">
    <property type="component" value="Unassembled WGS sequence"/>
</dbReference>
<dbReference type="eggNOG" id="ENOG502QPYR">
    <property type="taxonomic scope" value="Eukaryota"/>
</dbReference>